<keyword evidence="3" id="KW-0732">Signal</keyword>
<feature type="transmembrane region" description="Helical" evidence="2">
    <location>
        <begin position="331"/>
        <end position="351"/>
    </location>
</feature>
<feature type="domain" description="DUF6377" evidence="4">
    <location>
        <begin position="257"/>
        <end position="494"/>
    </location>
</feature>
<keyword evidence="2" id="KW-1133">Transmembrane helix</keyword>
<evidence type="ECO:0000256" key="2">
    <source>
        <dbReference type="SAM" id="Phobius"/>
    </source>
</evidence>
<comment type="caution">
    <text evidence="5">The sequence shown here is derived from an EMBL/GenBank/DDBJ whole genome shotgun (WGS) entry which is preliminary data.</text>
</comment>
<evidence type="ECO:0000256" key="1">
    <source>
        <dbReference type="SAM" id="Coils"/>
    </source>
</evidence>
<evidence type="ECO:0000259" key="4">
    <source>
        <dbReference type="Pfam" id="PF19904"/>
    </source>
</evidence>
<dbReference type="AlphaFoldDB" id="A0A1Y3R0C2"/>
<dbReference type="EMBL" id="NFHB01000009">
    <property type="protein sequence ID" value="OUN02270.1"/>
    <property type="molecule type" value="Genomic_DNA"/>
</dbReference>
<dbReference type="Pfam" id="PF19904">
    <property type="entry name" value="DUF6377"/>
    <property type="match status" value="1"/>
</dbReference>
<accession>A0A1Y3R0C2</accession>
<evidence type="ECO:0000313" key="6">
    <source>
        <dbReference type="Proteomes" id="UP000195772"/>
    </source>
</evidence>
<keyword evidence="2" id="KW-0472">Membrane</keyword>
<dbReference type="Proteomes" id="UP000195772">
    <property type="component" value="Unassembled WGS sequence"/>
</dbReference>
<dbReference type="RefSeq" id="WP_032134368.1">
    <property type="nucleotide sequence ID" value="NZ_AP031440.1"/>
</dbReference>
<evidence type="ECO:0000313" key="5">
    <source>
        <dbReference type="EMBL" id="OUN02270.1"/>
    </source>
</evidence>
<keyword evidence="2" id="KW-0812">Transmembrane</keyword>
<organism evidence="5 6">
    <name type="scientific">Alistipes onderdonkii</name>
    <dbReference type="NCBI Taxonomy" id="328813"/>
    <lineage>
        <taxon>Bacteria</taxon>
        <taxon>Pseudomonadati</taxon>
        <taxon>Bacteroidota</taxon>
        <taxon>Bacteroidia</taxon>
        <taxon>Bacteroidales</taxon>
        <taxon>Rikenellaceae</taxon>
        <taxon>Alistipes</taxon>
    </lineage>
</organism>
<evidence type="ECO:0000256" key="3">
    <source>
        <dbReference type="SAM" id="SignalP"/>
    </source>
</evidence>
<keyword evidence="1" id="KW-0175">Coiled coil</keyword>
<feature type="signal peptide" evidence="3">
    <location>
        <begin position="1"/>
        <end position="20"/>
    </location>
</feature>
<feature type="chain" id="PRO_5010994762" description="DUF6377 domain-containing protein" evidence="3">
    <location>
        <begin position="21"/>
        <end position="546"/>
    </location>
</feature>
<sequence>MKRFSLILLSLLVCSAAARGGDAMPGDLLRTLNAAIDSSEVYTGYKKARIEELRLRKTGARSTEDIYRINCEIIDNYESFLCDSAEYYVLQNIRIARSLGNPDHLSESRLRLAFLYSLSGLFLQANDIFRSIDYGRLPADQKCRYYWNSIRYYENLIKYTNDSQLSDEYKGEIGRCRDSLLSLLPVGSTDWQTERAFQLMEQGQPDGALEIFEGIFRSRDPQTHPYAMGAMCLAKAYGQAGDSAMEERYLILAATMDIRLAVKENEALLALATRLFEKGDIDRAYSYISYALNDANFYNSRFKNTVIARLYPIIESSYLYKLDKQRHNLRFYSTMSSLLVLALAIALFFYFRQTKVISRARRELAALTQELISLNRNLDEANLVKERYLGYFMNQCAIYINKLDKYRRDINLKIRNKQFDRLHDLSLQAPGREEEELCRNFDRAFLNLYPNFVEKFNALLNPRSRYTPEEGRLNTELRIFALIRLGVSDVNQIADFLRCSPQTIYNYKSKIKKAALNGGDNFEETVRKLGSLSLDAFPSCLPTDNA</sequence>
<protein>
    <recommendedName>
        <fullName evidence="4">DUF6377 domain-containing protein</fullName>
    </recommendedName>
</protein>
<dbReference type="InterPro" id="IPR045957">
    <property type="entry name" value="DUF6377"/>
</dbReference>
<feature type="coiled-coil region" evidence="1">
    <location>
        <begin position="357"/>
        <end position="384"/>
    </location>
</feature>
<dbReference type="OrthoDB" id="1044679at2"/>
<dbReference type="eggNOG" id="COG4735">
    <property type="taxonomic scope" value="Bacteria"/>
</dbReference>
<gene>
    <name evidence="5" type="ORF">B5G41_12990</name>
</gene>
<proteinExistence type="predicted"/>
<reference evidence="6" key="1">
    <citation type="submission" date="2017-04" db="EMBL/GenBank/DDBJ databases">
        <title>Function of individual gut microbiota members based on whole genome sequencing of pure cultures obtained from chicken caecum.</title>
        <authorList>
            <person name="Medvecky M."/>
            <person name="Cejkova D."/>
            <person name="Polansky O."/>
            <person name="Karasova D."/>
            <person name="Kubasova T."/>
            <person name="Cizek A."/>
            <person name="Rychlik I."/>
        </authorList>
    </citation>
    <scope>NUCLEOTIDE SEQUENCE [LARGE SCALE GENOMIC DNA]</scope>
    <source>
        <strain evidence="6">An90</strain>
    </source>
</reference>
<name>A0A1Y3R0C2_9BACT</name>